<feature type="transmembrane region" description="Helical" evidence="11">
    <location>
        <begin position="178"/>
        <end position="197"/>
    </location>
</feature>
<dbReference type="GO" id="GO:0140359">
    <property type="term" value="F:ABC-type transporter activity"/>
    <property type="evidence" value="ECO:0007669"/>
    <property type="project" value="InterPro"/>
</dbReference>
<dbReference type="FunFam" id="3.40.50.300:FF:000299">
    <property type="entry name" value="ABC transporter ATP-binding protein/permease"/>
    <property type="match status" value="1"/>
</dbReference>
<dbReference type="RefSeq" id="WP_085924161.1">
    <property type="nucleotide sequence ID" value="NZ_BAABSS010000004.1"/>
</dbReference>
<dbReference type="InterPro" id="IPR036640">
    <property type="entry name" value="ABC1_TM_sf"/>
</dbReference>
<dbReference type="GeneID" id="90921782"/>
<evidence type="ECO:0000256" key="7">
    <source>
        <dbReference type="ARBA" id="ARBA00022989"/>
    </source>
</evidence>
<evidence type="ECO:0000259" key="13">
    <source>
        <dbReference type="PROSITE" id="PS50929"/>
    </source>
</evidence>
<keyword evidence="14" id="KW-0378">Hydrolase</keyword>
<evidence type="ECO:0000256" key="6">
    <source>
        <dbReference type="ARBA" id="ARBA00022840"/>
    </source>
</evidence>
<evidence type="ECO:0000256" key="10">
    <source>
        <dbReference type="SAM" id="MobiDB-lite"/>
    </source>
</evidence>
<dbReference type="InterPro" id="IPR003439">
    <property type="entry name" value="ABC_transporter-like_ATP-bd"/>
</dbReference>
<keyword evidence="2" id="KW-0813">Transport</keyword>
<comment type="subcellular location">
    <subcellularLocation>
        <location evidence="1">Cell membrane</location>
        <topology evidence="1">Multi-pass membrane protein</topology>
    </subcellularLocation>
</comment>
<dbReference type="InterPro" id="IPR039421">
    <property type="entry name" value="Type_1_exporter"/>
</dbReference>
<dbReference type="Proteomes" id="UP000325458">
    <property type="component" value="Chromosome"/>
</dbReference>
<gene>
    <name evidence="14" type="primary">msbA_2</name>
    <name evidence="14" type="ORF">BG653_02285</name>
    <name evidence="15" type="ORF">CP981_00270</name>
</gene>
<dbReference type="PROSITE" id="PS00211">
    <property type="entry name" value="ABC_TRANSPORTER_1"/>
    <property type="match status" value="1"/>
</dbReference>
<protein>
    <submittedName>
        <fullName evidence="15">ABC transporter ATP-binding protein</fullName>
    </submittedName>
    <submittedName>
        <fullName evidence="14">Lipid A export ATP-binding/permease protein MsbA</fullName>
        <ecNumber evidence="14">3.6.3.-</ecNumber>
    </submittedName>
</protein>
<dbReference type="SMART" id="SM00382">
    <property type="entry name" value="AAA"/>
    <property type="match status" value="1"/>
</dbReference>
<evidence type="ECO:0000256" key="4">
    <source>
        <dbReference type="ARBA" id="ARBA00022692"/>
    </source>
</evidence>
<dbReference type="SUPFAM" id="SSF52540">
    <property type="entry name" value="P-loop containing nucleoside triphosphate hydrolases"/>
    <property type="match status" value="1"/>
</dbReference>
<evidence type="ECO:0000256" key="2">
    <source>
        <dbReference type="ARBA" id="ARBA00022448"/>
    </source>
</evidence>
<dbReference type="PANTHER" id="PTHR24221">
    <property type="entry name" value="ATP-BINDING CASSETTE SUB-FAMILY B"/>
    <property type="match status" value="1"/>
</dbReference>
<keyword evidence="6 15" id="KW-0067">ATP-binding</keyword>
<organism evidence="15 17">
    <name type="scientific">Streptomyces platensis</name>
    <dbReference type="NCBI Taxonomy" id="58346"/>
    <lineage>
        <taxon>Bacteria</taxon>
        <taxon>Bacillati</taxon>
        <taxon>Actinomycetota</taxon>
        <taxon>Actinomycetes</taxon>
        <taxon>Kitasatosporales</taxon>
        <taxon>Streptomycetaceae</taxon>
        <taxon>Streptomyces</taxon>
    </lineage>
</organism>
<dbReference type="InterPro" id="IPR003593">
    <property type="entry name" value="AAA+_ATPase"/>
</dbReference>
<name>A0AAE6TK63_STRPT</name>
<dbReference type="EC" id="3.6.3.-" evidence="14"/>
<dbReference type="GO" id="GO:0034040">
    <property type="term" value="F:ATPase-coupled lipid transmembrane transporter activity"/>
    <property type="evidence" value="ECO:0007669"/>
    <property type="project" value="TreeGrafter"/>
</dbReference>
<evidence type="ECO:0000256" key="11">
    <source>
        <dbReference type="SAM" id="Phobius"/>
    </source>
</evidence>
<keyword evidence="5" id="KW-0547">Nucleotide-binding</keyword>
<dbReference type="Pfam" id="PF00664">
    <property type="entry name" value="ABC_membrane"/>
    <property type="match status" value="1"/>
</dbReference>
<dbReference type="GO" id="GO:0005524">
    <property type="term" value="F:ATP binding"/>
    <property type="evidence" value="ECO:0007669"/>
    <property type="project" value="UniProtKB-KW"/>
</dbReference>
<evidence type="ECO:0000256" key="3">
    <source>
        <dbReference type="ARBA" id="ARBA00022475"/>
    </source>
</evidence>
<evidence type="ECO:0000313" key="14">
    <source>
        <dbReference type="EMBL" id="OSY46317.1"/>
    </source>
</evidence>
<evidence type="ECO:0000313" key="15">
    <source>
        <dbReference type="EMBL" id="QEV50329.1"/>
    </source>
</evidence>
<dbReference type="GO" id="GO:0016887">
    <property type="term" value="F:ATP hydrolysis activity"/>
    <property type="evidence" value="ECO:0007669"/>
    <property type="project" value="InterPro"/>
</dbReference>
<dbReference type="Gene3D" id="3.40.50.300">
    <property type="entry name" value="P-loop containing nucleotide triphosphate hydrolases"/>
    <property type="match status" value="1"/>
</dbReference>
<accession>A0AAE6TK63</accession>
<dbReference type="InterPro" id="IPR027417">
    <property type="entry name" value="P-loop_NTPase"/>
</dbReference>
<sequence>MATDVTSATGSRASLRRRGLRILRVAIREEPWVFCGALTASLLYGVAPVATSWTLGWVTEDVVMPAFRTGRTGFAALATAGLAIFGVAMLRVIGVIGRRVGAGIMQFRLQATYRRKVAHRYLRLPLAWHQRHPAGQLLSNINADVEAVWAPVIPLPTAVGVVAMLLAAMTAMLTVDPYIALVSVGVFPAVGLLNVVYQRRLSPLASRAQALRAEVSEIAHESFDGATVVKTLGKEDAETRRFAEAAQRLRDANIAVGRTRGAFDPVLDALPNLGILTVLAVGSARLAAGALTVGDIVQVAYLFTMIAFPVRAFGWLLAELPRSAVGWQRVHDVLDAREELPHGELRLADGGPIGLGVQEVSYAYSGTDVLHGVSLEASPGHTVAVVGPTGSGKSTLATLLVRLADPYAGVVQMDGIDARHMRPGELASALAFVPQQTLLFDDTVRGNICLGLDFRDEEVWEALELAQADDVVRGLPQQLDARVGERGATLSGGQRQRIALARALVRRPRLLILDDATSSVDPQVEARILRGLREARRPSTVFVVAYRRATIALADEVVYVERGRVLDRGRPEEMLVRCRGYRELVNAYDSRDDGDDGPRTGTVTVADTTEGQSA</sequence>
<keyword evidence="7 11" id="KW-1133">Transmembrane helix</keyword>
<feature type="transmembrane region" description="Helical" evidence="11">
    <location>
        <begin position="31"/>
        <end position="53"/>
    </location>
</feature>
<dbReference type="AlphaFoldDB" id="A0AAE6TK63"/>
<dbReference type="KEGG" id="spla:CP981_00270"/>
<keyword evidence="16" id="KW-1185">Reference proteome</keyword>
<dbReference type="InterPro" id="IPR011527">
    <property type="entry name" value="ABC1_TM_dom"/>
</dbReference>
<dbReference type="Pfam" id="PF00005">
    <property type="entry name" value="ABC_tran"/>
    <property type="match status" value="1"/>
</dbReference>
<evidence type="ECO:0000313" key="17">
    <source>
        <dbReference type="Proteomes" id="UP000325458"/>
    </source>
</evidence>
<dbReference type="InterPro" id="IPR017871">
    <property type="entry name" value="ABC_transporter-like_CS"/>
</dbReference>
<dbReference type="EMBL" id="MIGA01000011">
    <property type="protein sequence ID" value="OSY46317.1"/>
    <property type="molecule type" value="Genomic_DNA"/>
</dbReference>
<dbReference type="PROSITE" id="PS50929">
    <property type="entry name" value="ABC_TM1F"/>
    <property type="match status" value="1"/>
</dbReference>
<proteinExistence type="inferred from homology"/>
<evidence type="ECO:0000256" key="9">
    <source>
        <dbReference type="ARBA" id="ARBA00061644"/>
    </source>
</evidence>
<dbReference type="SUPFAM" id="SSF90123">
    <property type="entry name" value="ABC transporter transmembrane region"/>
    <property type="match status" value="1"/>
</dbReference>
<feature type="region of interest" description="Disordered" evidence="10">
    <location>
        <begin position="588"/>
        <end position="614"/>
    </location>
</feature>
<comment type="similarity">
    <text evidence="9">Belongs to the ABC transporter superfamily. Lipid exporter (TC 3.A.1.106) family.</text>
</comment>
<evidence type="ECO:0000313" key="16">
    <source>
        <dbReference type="Proteomes" id="UP000194225"/>
    </source>
</evidence>
<dbReference type="EMBL" id="CP023691">
    <property type="protein sequence ID" value="QEV50329.1"/>
    <property type="molecule type" value="Genomic_DNA"/>
</dbReference>
<reference evidence="14 16" key="1">
    <citation type="submission" date="2016-09" db="EMBL/GenBank/DDBJ databases">
        <title>Streptomyces platensis DSM40041, a candidate organism with high potential of specific P450 cytochromes.</title>
        <authorList>
            <person name="Grumaz C."/>
            <person name="Vainshtein Y."/>
            <person name="Kirstahler P."/>
            <person name="Sohn K."/>
        </authorList>
    </citation>
    <scope>NUCLEOTIDE SEQUENCE [LARGE SCALE GENOMIC DNA]</scope>
    <source>
        <strain evidence="14 16">DSM 40041</strain>
    </source>
</reference>
<reference evidence="15 17" key="2">
    <citation type="submission" date="2017-09" db="EMBL/GenBank/DDBJ databases">
        <authorList>
            <person name="Lee N."/>
            <person name="Cho B.-K."/>
        </authorList>
    </citation>
    <scope>NUCLEOTIDE SEQUENCE [LARGE SCALE GENOMIC DNA]</scope>
    <source>
        <strain evidence="15 17">ATCC 23948</strain>
    </source>
</reference>
<feature type="domain" description="ABC transporter" evidence="12">
    <location>
        <begin position="355"/>
        <end position="587"/>
    </location>
</feature>
<feature type="transmembrane region" description="Helical" evidence="11">
    <location>
        <begin position="148"/>
        <end position="172"/>
    </location>
</feature>
<feature type="transmembrane region" description="Helical" evidence="11">
    <location>
        <begin position="73"/>
        <end position="96"/>
    </location>
</feature>
<keyword evidence="3" id="KW-1003">Cell membrane</keyword>
<dbReference type="Gene3D" id="1.20.1560.10">
    <property type="entry name" value="ABC transporter type 1, transmembrane domain"/>
    <property type="match status" value="1"/>
</dbReference>
<evidence type="ECO:0000256" key="8">
    <source>
        <dbReference type="ARBA" id="ARBA00023136"/>
    </source>
</evidence>
<keyword evidence="4 11" id="KW-0812">Transmembrane</keyword>
<dbReference type="PANTHER" id="PTHR24221:SF654">
    <property type="entry name" value="ATP-BINDING CASSETTE SUB-FAMILY B MEMBER 6"/>
    <property type="match status" value="1"/>
</dbReference>
<dbReference type="PROSITE" id="PS50893">
    <property type="entry name" value="ABC_TRANSPORTER_2"/>
    <property type="match status" value="1"/>
</dbReference>
<evidence type="ECO:0000259" key="12">
    <source>
        <dbReference type="PROSITE" id="PS50893"/>
    </source>
</evidence>
<dbReference type="GO" id="GO:0005886">
    <property type="term" value="C:plasma membrane"/>
    <property type="evidence" value="ECO:0007669"/>
    <property type="project" value="UniProtKB-SubCell"/>
</dbReference>
<dbReference type="Proteomes" id="UP000194225">
    <property type="component" value="Unassembled WGS sequence"/>
</dbReference>
<keyword evidence="8 11" id="KW-0472">Membrane</keyword>
<evidence type="ECO:0000256" key="1">
    <source>
        <dbReference type="ARBA" id="ARBA00004651"/>
    </source>
</evidence>
<evidence type="ECO:0000256" key="5">
    <source>
        <dbReference type="ARBA" id="ARBA00022741"/>
    </source>
</evidence>
<feature type="domain" description="ABC transmembrane type-1" evidence="13">
    <location>
        <begin position="36"/>
        <end position="322"/>
    </location>
</feature>